<gene>
    <name evidence="1" type="ORF">Cba03nite_30060</name>
</gene>
<proteinExistence type="predicted"/>
<evidence type="ECO:0008006" key="3">
    <source>
        <dbReference type="Google" id="ProtNLM"/>
    </source>
</evidence>
<dbReference type="AlphaFoldDB" id="A0A8J3NHZ0"/>
<dbReference type="Proteomes" id="UP000601223">
    <property type="component" value="Unassembled WGS sequence"/>
</dbReference>
<dbReference type="EMBL" id="BONF01000015">
    <property type="protein sequence ID" value="GIF81657.1"/>
    <property type="molecule type" value="Genomic_DNA"/>
</dbReference>
<evidence type="ECO:0000313" key="2">
    <source>
        <dbReference type="Proteomes" id="UP000601223"/>
    </source>
</evidence>
<accession>A0A8J3NHZ0</accession>
<dbReference type="SUPFAM" id="SSF53300">
    <property type="entry name" value="vWA-like"/>
    <property type="match status" value="1"/>
</dbReference>
<keyword evidence="2" id="KW-1185">Reference proteome</keyword>
<dbReference type="InterPro" id="IPR036465">
    <property type="entry name" value="vWFA_dom_sf"/>
</dbReference>
<dbReference type="RefSeq" id="WP_203746200.1">
    <property type="nucleotide sequence ID" value="NZ_BONF01000015.1"/>
</dbReference>
<reference evidence="1 2" key="1">
    <citation type="submission" date="2021-01" db="EMBL/GenBank/DDBJ databases">
        <title>Whole genome shotgun sequence of Catellatospora bangladeshensis NBRC 107357.</title>
        <authorList>
            <person name="Komaki H."/>
            <person name="Tamura T."/>
        </authorList>
    </citation>
    <scope>NUCLEOTIDE SEQUENCE [LARGE SCALE GENOMIC DNA]</scope>
    <source>
        <strain evidence="1 2">NBRC 107357</strain>
    </source>
</reference>
<organism evidence="1 2">
    <name type="scientific">Catellatospora bangladeshensis</name>
    <dbReference type="NCBI Taxonomy" id="310355"/>
    <lineage>
        <taxon>Bacteria</taxon>
        <taxon>Bacillati</taxon>
        <taxon>Actinomycetota</taxon>
        <taxon>Actinomycetes</taxon>
        <taxon>Micromonosporales</taxon>
        <taxon>Micromonosporaceae</taxon>
        <taxon>Catellatospora</taxon>
    </lineage>
</organism>
<evidence type="ECO:0000313" key="1">
    <source>
        <dbReference type="EMBL" id="GIF81657.1"/>
    </source>
</evidence>
<protein>
    <recommendedName>
        <fullName evidence="3">VWA domain-containing protein</fullName>
    </recommendedName>
</protein>
<comment type="caution">
    <text evidence="1">The sequence shown here is derived from an EMBL/GenBank/DDBJ whole genome shotgun (WGS) entry which is preliminary data.</text>
</comment>
<name>A0A8J3NHZ0_9ACTN</name>
<sequence length="226" mass="23589">MRKLRGPVTLRGPVGLGGPQALRGSFEPVRPATLENARLVGARVGRIRLVLASDVSGSMEDFAAPCDAALDMFLRWARGNMLADDEIAVLDFAGSSGARLRPTAIASLPRRLPGAVAVDGSSTEFGPVLHSVAQMPATTSEVYLVLLSDGQLRGLPDDTDAADRMRAAHGLAGIRLLVPGADIEVPGGWTAAFPEAEPDRFDGNDANATGLTFARVLASCTGQFLA</sequence>
<dbReference type="Gene3D" id="3.40.50.410">
    <property type="entry name" value="von Willebrand factor, type A domain"/>
    <property type="match status" value="1"/>
</dbReference>